<evidence type="ECO:0000313" key="1">
    <source>
        <dbReference type="EMBL" id="KAI0064322.1"/>
    </source>
</evidence>
<protein>
    <submittedName>
        <fullName evidence="1">Uncharacterized protein</fullName>
    </submittedName>
</protein>
<sequence length="883" mass="99553">MHTLLQTLLALLRKLRSSKGPVAQLLRRLLVLWDYIRRQLRIRVTNLWTHRSPSLREPEDVPPPPPSNSCRTVQRRPVVIAPSLLPTSASHPNIREQRTIRVEVPQRPRSTAYSVNDSIGPTSSVGEAHPLQPWHATLTTPGHGMYNFDNTSVASQASVRASIIHANSQASIRVEADARSVRSSRAPHSQFTSGPHTKRLDTSSRSRSASRRRGDAASVRPARSPMRGPPPPLPPPTAPYSAEHSAVSSNESFGLHVERPSTESLPRTRHSFISISIPDAAVGSPVSPDPVIGPTIPPSPTAEVPASRPVSVVESVATTSSTVNSVHDVHTERVADHRPEKPLPIPPEGRTVIPFHTDLLPRYVPKATAPRGTIEHWIDPRTTYFPHSPETHSYGWIKATHPDGAMYFYNPDTNPRTYTDVDMFDEALREDVEEFVKYLDDLAEATCQNYLPSNDCERVVWVEPGDQECEVNWFYYYVDHETRNLFWLERYCANDLIAEVEGVRSPAHIQLRLEAVYWTHWSMYPAGPESRHLKSEVYDQLLGILAHGCIDVMTSQTSTAPYNLEEMQLMTKIIERAQRTSQGSDYLMCSTARLMSFFAHWKFLYYHGQKEARLDQGVSVYGPVSRPRTFLITVISPMLFFAPEVHLKDLEKLWADEVIVQMTWKQFMVKLYTEWTEFILYATVILTVDVGFLAIPGVATDTNQNLRMSPAQVSSYLSIICSAGSIVMGLLLVRHHRTQEREKPGRAAEYMMTNTRPFFGLEPLAIIFSVPYALLMWAMLTFLIAILLLCFQDTVLATRIPVGVASCAVAWFVFWAILHAWDSGDLSGKTWLGSVGPALRNMPKQFAVKCKDVYTQGLHSALAGQWHNTWTASKEFWRHVRRR</sequence>
<organism evidence="1 2">
    <name type="scientific">Artomyces pyxidatus</name>
    <dbReference type="NCBI Taxonomy" id="48021"/>
    <lineage>
        <taxon>Eukaryota</taxon>
        <taxon>Fungi</taxon>
        <taxon>Dikarya</taxon>
        <taxon>Basidiomycota</taxon>
        <taxon>Agaricomycotina</taxon>
        <taxon>Agaricomycetes</taxon>
        <taxon>Russulales</taxon>
        <taxon>Auriscalpiaceae</taxon>
        <taxon>Artomyces</taxon>
    </lineage>
</organism>
<evidence type="ECO:0000313" key="2">
    <source>
        <dbReference type="Proteomes" id="UP000814140"/>
    </source>
</evidence>
<dbReference type="Proteomes" id="UP000814140">
    <property type="component" value="Unassembled WGS sequence"/>
</dbReference>
<reference evidence="1" key="1">
    <citation type="submission" date="2021-03" db="EMBL/GenBank/DDBJ databases">
        <authorList>
            <consortium name="DOE Joint Genome Institute"/>
            <person name="Ahrendt S."/>
            <person name="Looney B.P."/>
            <person name="Miyauchi S."/>
            <person name="Morin E."/>
            <person name="Drula E."/>
            <person name="Courty P.E."/>
            <person name="Chicoki N."/>
            <person name="Fauchery L."/>
            <person name="Kohler A."/>
            <person name="Kuo A."/>
            <person name="Labutti K."/>
            <person name="Pangilinan J."/>
            <person name="Lipzen A."/>
            <person name="Riley R."/>
            <person name="Andreopoulos W."/>
            <person name="He G."/>
            <person name="Johnson J."/>
            <person name="Barry K.W."/>
            <person name="Grigoriev I.V."/>
            <person name="Nagy L."/>
            <person name="Hibbett D."/>
            <person name="Henrissat B."/>
            <person name="Matheny P.B."/>
            <person name="Labbe J."/>
            <person name="Martin F."/>
        </authorList>
    </citation>
    <scope>NUCLEOTIDE SEQUENCE</scope>
    <source>
        <strain evidence="1">HHB10654</strain>
    </source>
</reference>
<comment type="caution">
    <text evidence="1">The sequence shown here is derived from an EMBL/GenBank/DDBJ whole genome shotgun (WGS) entry which is preliminary data.</text>
</comment>
<proteinExistence type="predicted"/>
<reference evidence="1" key="2">
    <citation type="journal article" date="2022" name="New Phytol.">
        <title>Evolutionary transition to the ectomycorrhizal habit in the genomes of a hyperdiverse lineage of mushroom-forming fungi.</title>
        <authorList>
            <person name="Looney B."/>
            <person name="Miyauchi S."/>
            <person name="Morin E."/>
            <person name="Drula E."/>
            <person name="Courty P.E."/>
            <person name="Kohler A."/>
            <person name="Kuo A."/>
            <person name="LaButti K."/>
            <person name="Pangilinan J."/>
            <person name="Lipzen A."/>
            <person name="Riley R."/>
            <person name="Andreopoulos W."/>
            <person name="He G."/>
            <person name="Johnson J."/>
            <person name="Nolan M."/>
            <person name="Tritt A."/>
            <person name="Barry K.W."/>
            <person name="Grigoriev I.V."/>
            <person name="Nagy L.G."/>
            <person name="Hibbett D."/>
            <person name="Henrissat B."/>
            <person name="Matheny P.B."/>
            <person name="Labbe J."/>
            <person name="Martin F.M."/>
        </authorList>
    </citation>
    <scope>NUCLEOTIDE SEQUENCE</scope>
    <source>
        <strain evidence="1">HHB10654</strain>
    </source>
</reference>
<accession>A0ACB8T727</accession>
<gene>
    <name evidence="1" type="ORF">BV25DRAFT_1990069</name>
</gene>
<keyword evidence="2" id="KW-1185">Reference proteome</keyword>
<name>A0ACB8T727_9AGAM</name>
<dbReference type="EMBL" id="MU277199">
    <property type="protein sequence ID" value="KAI0064322.1"/>
    <property type="molecule type" value="Genomic_DNA"/>
</dbReference>